<dbReference type="Proteomes" id="UP000094336">
    <property type="component" value="Unassembled WGS sequence"/>
</dbReference>
<protein>
    <recommendedName>
        <fullName evidence="12">t-SNARE coiled-coil homology domain-containing protein</fullName>
    </recommendedName>
</protein>
<comment type="subcellular location">
    <subcellularLocation>
        <location evidence="1">Golgi apparatus membrane</location>
        <topology evidence="1">Single-pass type IV membrane protein</topology>
    </subcellularLocation>
</comment>
<dbReference type="Gene3D" id="1.20.58.70">
    <property type="match status" value="1"/>
</dbReference>
<dbReference type="GO" id="GO:0006906">
    <property type="term" value="P:vesicle fusion"/>
    <property type="evidence" value="ECO:0007669"/>
    <property type="project" value="EnsemblFungi"/>
</dbReference>
<evidence type="ECO:0000256" key="6">
    <source>
        <dbReference type="ARBA" id="ARBA00022989"/>
    </source>
</evidence>
<keyword evidence="8" id="KW-0175">Coiled coil</keyword>
<dbReference type="GO" id="GO:0048278">
    <property type="term" value="P:vesicle docking"/>
    <property type="evidence" value="ECO:0007669"/>
    <property type="project" value="TreeGrafter"/>
</dbReference>
<keyword evidence="3" id="KW-0813">Transport</keyword>
<dbReference type="InterPro" id="IPR045242">
    <property type="entry name" value="Syntaxin"/>
</dbReference>
<keyword evidence="5" id="KW-0653">Protein transport</keyword>
<reference evidence="14" key="1">
    <citation type="submission" date="2016-05" db="EMBL/GenBank/DDBJ databases">
        <title>Comparative genomics of biotechnologically important yeasts.</title>
        <authorList>
            <consortium name="DOE Joint Genome Institute"/>
            <person name="Riley R."/>
            <person name="Haridas S."/>
            <person name="Wolfe K.H."/>
            <person name="Lopes M.R."/>
            <person name="Hittinger C.T."/>
            <person name="Goker M."/>
            <person name="Salamov A."/>
            <person name="Wisecaver J."/>
            <person name="Long T.M."/>
            <person name="Aerts A.L."/>
            <person name="Barry K."/>
            <person name="Choi C."/>
            <person name="Clum A."/>
            <person name="Coughlan A.Y."/>
            <person name="Deshpande S."/>
            <person name="Douglass A.P."/>
            <person name="Hanson S.J."/>
            <person name="Klenk H.-P."/>
            <person name="Labutti K."/>
            <person name="Lapidus A."/>
            <person name="Lindquist E."/>
            <person name="Lipzen A."/>
            <person name="Meier-Kolthoff J.P."/>
            <person name="Ohm R.A."/>
            <person name="Otillar R.P."/>
            <person name="Pangilinan J."/>
            <person name="Peng Y."/>
            <person name="Rokas A."/>
            <person name="Rosa C.A."/>
            <person name="Scheuner C."/>
            <person name="Sibirny A.A."/>
            <person name="Slot J.C."/>
            <person name="Stielow J.B."/>
            <person name="Sun H."/>
            <person name="Kurtzman C.P."/>
            <person name="Blackwell M."/>
            <person name="Grigoriev I.V."/>
            <person name="Jeffries T.W."/>
        </authorList>
    </citation>
    <scope>NUCLEOTIDE SEQUENCE [LARGE SCALE GENOMIC DNA]</scope>
    <source>
        <strain evidence="14">NRRL Y-12698</strain>
    </source>
</reference>
<dbReference type="GO" id="GO:0000149">
    <property type="term" value="F:SNARE binding"/>
    <property type="evidence" value="ECO:0007669"/>
    <property type="project" value="TreeGrafter"/>
</dbReference>
<proteinExistence type="inferred from homology"/>
<accession>A0A1E3QM40</accession>
<dbReference type="GO" id="GO:0009306">
    <property type="term" value="P:protein secretion"/>
    <property type="evidence" value="ECO:0007669"/>
    <property type="project" value="EnsemblFungi"/>
</dbReference>
<dbReference type="STRING" id="984486.A0A1E3QM40"/>
<dbReference type="GeneID" id="30150743"/>
<evidence type="ECO:0000256" key="2">
    <source>
        <dbReference type="ARBA" id="ARBA00009063"/>
    </source>
</evidence>
<sequence length="362" mass="41971">MFRDRTNLYISYRRTFPHHSKTKSSQVDRFRSINREEEGLGLMNYRDDGNDMILDEFQSPLLPPAFHDVGMEIDDSLKAIDQQIAKLNSLYKKNLLPGFNDRSLDEEEIEKLNYMITRKFQICYKLIKKFDSLKEHLTVQNELVMLENMKKNYAIKVQLTTSTFRKLQNNYIKFLKDDEFEEQPLNKNSDAMLQEEDDELSSKTIENYSRQALNQSQSMMQQQQGVSQSLIQQREREISSIAQGVLEVSTIFREMQNMVIDQGTILDRIDYNMANVVHELKGADRELDKATTYQKSTQKCKIILLLVLLCFMLLMIVIVKPKHTTTIVEGDKSKPHATATPTPTEGTKELNRIGVDPVGQLI</sequence>
<dbReference type="GO" id="GO:0032527">
    <property type="term" value="P:protein exit from endoplasmic reticulum"/>
    <property type="evidence" value="ECO:0007669"/>
    <property type="project" value="EnsemblFungi"/>
</dbReference>
<evidence type="ECO:0000256" key="5">
    <source>
        <dbReference type="ARBA" id="ARBA00022927"/>
    </source>
</evidence>
<name>A0A1E3QM40_9ASCO</name>
<keyword evidence="4 11" id="KW-0812">Transmembrane</keyword>
<dbReference type="GO" id="GO:0005484">
    <property type="term" value="F:SNAP receptor activity"/>
    <property type="evidence" value="ECO:0007669"/>
    <property type="project" value="EnsemblFungi"/>
</dbReference>
<evidence type="ECO:0000313" key="13">
    <source>
        <dbReference type="EMBL" id="ODQ78720.1"/>
    </source>
</evidence>
<dbReference type="PROSITE" id="PS50192">
    <property type="entry name" value="T_SNARE"/>
    <property type="match status" value="1"/>
</dbReference>
<dbReference type="EMBL" id="KV454434">
    <property type="protein sequence ID" value="ODQ78720.1"/>
    <property type="molecule type" value="Genomic_DNA"/>
</dbReference>
<evidence type="ECO:0000256" key="3">
    <source>
        <dbReference type="ARBA" id="ARBA00022448"/>
    </source>
</evidence>
<dbReference type="InterPro" id="IPR000727">
    <property type="entry name" value="T_SNARE_dom"/>
</dbReference>
<dbReference type="GO" id="GO:0000139">
    <property type="term" value="C:Golgi membrane"/>
    <property type="evidence" value="ECO:0007669"/>
    <property type="project" value="UniProtKB-SubCell"/>
</dbReference>
<comment type="similarity">
    <text evidence="2">Belongs to the syntaxin family.</text>
</comment>
<evidence type="ECO:0000259" key="12">
    <source>
        <dbReference type="PROSITE" id="PS50192"/>
    </source>
</evidence>
<evidence type="ECO:0000256" key="8">
    <source>
        <dbReference type="ARBA" id="ARBA00023054"/>
    </source>
</evidence>
<dbReference type="RefSeq" id="XP_018984048.1">
    <property type="nucleotide sequence ID" value="XM_019132890.1"/>
</dbReference>
<dbReference type="InterPro" id="IPR010989">
    <property type="entry name" value="SNARE"/>
</dbReference>
<keyword evidence="7" id="KW-0333">Golgi apparatus</keyword>
<dbReference type="OrthoDB" id="10251371at2759"/>
<dbReference type="PROSITE" id="PS00914">
    <property type="entry name" value="SYNTAXIN"/>
    <property type="match status" value="1"/>
</dbReference>
<evidence type="ECO:0000256" key="11">
    <source>
        <dbReference type="SAM" id="Phobius"/>
    </source>
</evidence>
<dbReference type="InterPro" id="IPR006012">
    <property type="entry name" value="Syntaxin/epimorphin_CS"/>
</dbReference>
<feature type="domain" description="T-SNARE coiled-coil homology" evidence="12">
    <location>
        <begin position="228"/>
        <end position="290"/>
    </location>
</feature>
<evidence type="ECO:0000256" key="7">
    <source>
        <dbReference type="ARBA" id="ARBA00023034"/>
    </source>
</evidence>
<dbReference type="PANTHER" id="PTHR19957">
    <property type="entry name" value="SYNTAXIN"/>
    <property type="match status" value="1"/>
</dbReference>
<feature type="region of interest" description="Disordered" evidence="10">
    <location>
        <begin position="330"/>
        <end position="350"/>
    </location>
</feature>
<feature type="transmembrane region" description="Helical" evidence="11">
    <location>
        <begin position="302"/>
        <end position="319"/>
    </location>
</feature>
<evidence type="ECO:0000313" key="14">
    <source>
        <dbReference type="Proteomes" id="UP000094336"/>
    </source>
</evidence>
<dbReference type="GO" id="GO:0031201">
    <property type="term" value="C:SNARE complex"/>
    <property type="evidence" value="ECO:0007669"/>
    <property type="project" value="EnsemblFungi"/>
</dbReference>
<dbReference type="GO" id="GO:0032258">
    <property type="term" value="P:cytoplasm to vacuole targeting by the Cvt pathway"/>
    <property type="evidence" value="ECO:0007669"/>
    <property type="project" value="EnsemblFungi"/>
</dbReference>
<evidence type="ECO:0000256" key="1">
    <source>
        <dbReference type="ARBA" id="ARBA00004409"/>
    </source>
</evidence>
<evidence type="ECO:0000256" key="4">
    <source>
        <dbReference type="ARBA" id="ARBA00022692"/>
    </source>
</evidence>
<keyword evidence="9 11" id="KW-0472">Membrane</keyword>
<gene>
    <name evidence="13" type="ORF">BABINDRAFT_8963</name>
</gene>
<dbReference type="GO" id="GO:0005802">
    <property type="term" value="C:trans-Golgi network"/>
    <property type="evidence" value="ECO:0007669"/>
    <property type="project" value="EnsemblFungi"/>
</dbReference>
<dbReference type="AlphaFoldDB" id="A0A1E3QM40"/>
<evidence type="ECO:0000256" key="10">
    <source>
        <dbReference type="SAM" id="MobiDB-lite"/>
    </source>
</evidence>
<dbReference type="SUPFAM" id="SSF47661">
    <property type="entry name" value="t-snare proteins"/>
    <property type="match status" value="1"/>
</dbReference>
<dbReference type="Pfam" id="PF05739">
    <property type="entry name" value="SNARE"/>
    <property type="match status" value="1"/>
</dbReference>
<dbReference type="GO" id="GO:0006675">
    <property type="term" value="P:mannosyl-inositol phosphorylceramide metabolic process"/>
    <property type="evidence" value="ECO:0007669"/>
    <property type="project" value="EnsemblFungi"/>
</dbReference>
<dbReference type="SMART" id="SM00397">
    <property type="entry name" value="t_SNARE"/>
    <property type="match status" value="1"/>
</dbReference>
<keyword evidence="6 11" id="KW-1133">Transmembrane helix</keyword>
<keyword evidence="14" id="KW-1185">Reference proteome</keyword>
<dbReference type="CDD" id="cd15845">
    <property type="entry name" value="SNARE_syntaxin16"/>
    <property type="match status" value="1"/>
</dbReference>
<organism evidence="13 14">
    <name type="scientific">Babjeviella inositovora NRRL Y-12698</name>
    <dbReference type="NCBI Taxonomy" id="984486"/>
    <lineage>
        <taxon>Eukaryota</taxon>
        <taxon>Fungi</taxon>
        <taxon>Dikarya</taxon>
        <taxon>Ascomycota</taxon>
        <taxon>Saccharomycotina</taxon>
        <taxon>Pichiomycetes</taxon>
        <taxon>Serinales incertae sedis</taxon>
        <taxon>Babjeviella</taxon>
    </lineage>
</organism>
<evidence type="ECO:0000256" key="9">
    <source>
        <dbReference type="ARBA" id="ARBA00023136"/>
    </source>
</evidence>
<dbReference type="GO" id="GO:0010008">
    <property type="term" value="C:endosome membrane"/>
    <property type="evidence" value="ECO:0007669"/>
    <property type="project" value="EnsemblFungi"/>
</dbReference>
<dbReference type="PANTHER" id="PTHR19957:SF83">
    <property type="entry name" value="SYNTAXIN-16"/>
    <property type="match status" value="1"/>
</dbReference>
<dbReference type="GO" id="GO:0006897">
    <property type="term" value="P:endocytosis"/>
    <property type="evidence" value="ECO:0007669"/>
    <property type="project" value="EnsemblFungi"/>
</dbReference>
<dbReference type="GO" id="GO:0006896">
    <property type="term" value="P:Golgi to vacuole transport"/>
    <property type="evidence" value="ECO:0007669"/>
    <property type="project" value="EnsemblFungi"/>
</dbReference>